<evidence type="ECO:0000256" key="2">
    <source>
        <dbReference type="ARBA" id="ARBA00004123"/>
    </source>
</evidence>
<evidence type="ECO:0000313" key="6">
    <source>
        <dbReference type="EMBL" id="UYV60299.1"/>
    </source>
</evidence>
<evidence type="ECO:0000256" key="1">
    <source>
        <dbReference type="ARBA" id="ARBA00002435"/>
    </source>
</evidence>
<evidence type="ECO:0000256" key="3">
    <source>
        <dbReference type="ARBA" id="ARBA00006181"/>
    </source>
</evidence>
<evidence type="ECO:0000313" key="7">
    <source>
        <dbReference type="Proteomes" id="UP001235939"/>
    </source>
</evidence>
<dbReference type="PANTHER" id="PTHR13348">
    <property type="entry name" value="RIBONUCLEASE P SUBUNIT P29"/>
    <property type="match status" value="1"/>
</dbReference>
<protein>
    <recommendedName>
        <fullName evidence="4">Ribonuclease P protein subunit p29</fullName>
    </recommendedName>
</protein>
<comment type="function">
    <text evidence="1">Component of ribonuclease P, a ribonucleoprotein complex that generates mature tRNA molecules by cleaving their 5'-ends.</text>
</comment>
<dbReference type="SMART" id="SM00538">
    <property type="entry name" value="POP4"/>
    <property type="match status" value="1"/>
</dbReference>
<dbReference type="Pfam" id="PF01868">
    <property type="entry name" value="RNase_P-MRP_p29"/>
    <property type="match status" value="1"/>
</dbReference>
<dbReference type="EMBL" id="CP092863">
    <property type="protein sequence ID" value="UYV60299.1"/>
    <property type="molecule type" value="Genomic_DNA"/>
</dbReference>
<proteinExistence type="inferred from homology"/>
<comment type="similarity">
    <text evidence="3">Belongs to the eukaryotic/archaeal RNase P protein component 1 family.</text>
</comment>
<name>A0ABY6JUW2_9ARAC</name>
<comment type="subcellular location">
    <subcellularLocation>
        <location evidence="2">Nucleus</location>
    </subcellularLocation>
</comment>
<evidence type="ECO:0000256" key="4">
    <source>
        <dbReference type="ARBA" id="ARBA00016225"/>
    </source>
</evidence>
<keyword evidence="7" id="KW-1185">Reference proteome</keyword>
<organism evidence="6 7">
    <name type="scientific">Cordylochernes scorpioides</name>
    <dbReference type="NCBI Taxonomy" id="51811"/>
    <lineage>
        <taxon>Eukaryota</taxon>
        <taxon>Metazoa</taxon>
        <taxon>Ecdysozoa</taxon>
        <taxon>Arthropoda</taxon>
        <taxon>Chelicerata</taxon>
        <taxon>Arachnida</taxon>
        <taxon>Pseudoscorpiones</taxon>
        <taxon>Cheliferoidea</taxon>
        <taxon>Chernetidae</taxon>
        <taxon>Cordylochernes</taxon>
    </lineage>
</organism>
<dbReference type="InterPro" id="IPR002730">
    <property type="entry name" value="Rpp29/RNP1"/>
</dbReference>
<sequence>MLTLQYGSRPTSCYGQANRNYGEKFLKKILSDQAQKELENHIFAFDGGKKKKKGKQKTSRCPTSRVYKKSGDFSVEKNFPKFEQCRDLHSHWETYMAQILELNSDGSPNPHDIHLKVLKADFNFALVVVEDSPNKTLIGLRGYVIQDKKNIFSIVTEKNKLKHIPKKGTVFAFQLNGVIYRICGSYFCHSAHMRSKQKFKKNYQFGLPA</sequence>
<dbReference type="InterPro" id="IPR016848">
    <property type="entry name" value="RNase_P/MRP_Rpp29-subunit"/>
</dbReference>
<dbReference type="SUPFAM" id="SSF101744">
    <property type="entry name" value="Rof/RNase P subunit-like"/>
    <property type="match status" value="1"/>
</dbReference>
<dbReference type="InterPro" id="IPR036980">
    <property type="entry name" value="RNase_P/MRP_Rpp29_sf"/>
</dbReference>
<gene>
    <name evidence="6" type="ORF">LAZ67_1000779</name>
</gene>
<evidence type="ECO:0000256" key="5">
    <source>
        <dbReference type="ARBA" id="ARBA00046486"/>
    </source>
</evidence>
<dbReference type="InterPro" id="IPR023534">
    <property type="entry name" value="Rof/RNase_P-like"/>
</dbReference>
<dbReference type="Proteomes" id="UP001235939">
    <property type="component" value="Chromosome 01"/>
</dbReference>
<reference evidence="6 7" key="1">
    <citation type="submission" date="2022-01" db="EMBL/GenBank/DDBJ databases">
        <title>A chromosomal length assembly of Cordylochernes scorpioides.</title>
        <authorList>
            <person name="Zeh D."/>
            <person name="Zeh J."/>
        </authorList>
    </citation>
    <scope>NUCLEOTIDE SEQUENCE [LARGE SCALE GENOMIC DNA]</scope>
    <source>
        <strain evidence="6">IN4F17</strain>
        <tissue evidence="6">Whole Body</tissue>
    </source>
</reference>
<accession>A0ABY6JUW2</accession>
<comment type="subunit">
    <text evidence="5">Component of nuclear RNase P and RNase MRP ribonucleoproteins. RNase P consists of a catalytic RNA moiety and 10 different protein chains; POP1, POP4, POP5, POP7, RPP14, RPP21, RPP25, RPP30, RPP38 and RPP40. Within the RNase P complex, POP1, POP7 and RPP25 form the 'finger' subcomplex, POP5, RPP14, RPP40 and homodimeric RPP30 form the 'palm' subcomplex, and RPP21, POP4 and RPP38 form the 'wrist' subcomplex. All subunits of the RNase P complex interact with the catalytic RNA. Several subunits of RNase P are also part of the RNase MRP complex. RNase MRP consists of a catalytic RNA moiety and about 8 protein subunits; POP1, POP7, RPP25, RPP30, RPP38, RPP40 and possibly also POP4 and POP5.</text>
</comment>
<dbReference type="PANTHER" id="PTHR13348:SF0">
    <property type="entry name" value="RIBONUCLEASE P PROTEIN SUBUNIT P29"/>
    <property type="match status" value="1"/>
</dbReference>
<dbReference type="Gene3D" id="2.30.30.210">
    <property type="entry name" value="Ribonuclease P/MRP, subunit p29"/>
    <property type="match status" value="1"/>
</dbReference>